<dbReference type="Proteomes" id="UP000464318">
    <property type="component" value="Chromosome"/>
</dbReference>
<evidence type="ECO:0000256" key="1">
    <source>
        <dbReference type="SAM" id="MobiDB-lite"/>
    </source>
</evidence>
<dbReference type="KEGG" id="bcad:DBX24_05355"/>
<dbReference type="AlphaFoldDB" id="A0A6P1QUJ0"/>
<keyword evidence="3" id="KW-1185">Reference proteome</keyword>
<dbReference type="RefSeq" id="WP_120489620.1">
    <property type="nucleotide sequence ID" value="NZ_CP029149.1"/>
</dbReference>
<reference evidence="2 3" key="1">
    <citation type="submission" date="2018-04" db="EMBL/GenBank/DDBJ databases">
        <title>Characteristic and Complete Genome Sequencing of A Novel Member of Infective Endocarditis Causative Bacteria: Bergeyella cardium QL-PH.</title>
        <authorList>
            <person name="Pan H."/>
            <person name="Sun E."/>
            <person name="Zhang Y."/>
        </authorList>
    </citation>
    <scope>NUCLEOTIDE SEQUENCE [LARGE SCALE GENOMIC DNA]</scope>
    <source>
        <strain evidence="2 3">HPQL</strain>
    </source>
</reference>
<dbReference type="EMBL" id="CP029149">
    <property type="protein sequence ID" value="QHN65355.1"/>
    <property type="molecule type" value="Genomic_DNA"/>
</dbReference>
<evidence type="ECO:0000313" key="3">
    <source>
        <dbReference type="Proteomes" id="UP000464318"/>
    </source>
</evidence>
<feature type="region of interest" description="Disordered" evidence="1">
    <location>
        <begin position="47"/>
        <end position="72"/>
    </location>
</feature>
<dbReference type="PROSITE" id="PS51257">
    <property type="entry name" value="PROKAR_LIPOPROTEIN"/>
    <property type="match status" value="1"/>
</dbReference>
<accession>A0A6P1QUJ0</accession>
<gene>
    <name evidence="2" type="ORF">DBX24_05355</name>
</gene>
<protein>
    <submittedName>
        <fullName evidence="2">Uncharacterized protein</fullName>
    </submittedName>
</protein>
<name>A0A6P1QUJ0_9FLAO</name>
<organism evidence="2 3">
    <name type="scientific">Bergeyella cardium</name>
    <dbReference type="NCBI Taxonomy" id="1585976"/>
    <lineage>
        <taxon>Bacteria</taxon>
        <taxon>Pseudomonadati</taxon>
        <taxon>Bacteroidota</taxon>
        <taxon>Flavobacteriia</taxon>
        <taxon>Flavobacteriales</taxon>
        <taxon>Weeksellaceae</taxon>
        <taxon>Bergeyella</taxon>
    </lineage>
</organism>
<sequence>MKKSLFIVALAGFALVACKKEAFIYEDVTAEAQDSLSTEDMMLMQKEAPEVSDSLKAEAEQELEEEAHKAAH</sequence>
<proteinExistence type="predicted"/>
<evidence type="ECO:0000313" key="2">
    <source>
        <dbReference type="EMBL" id="QHN65355.1"/>
    </source>
</evidence>
<feature type="compositionally biased region" description="Basic and acidic residues" evidence="1">
    <location>
        <begin position="47"/>
        <end position="59"/>
    </location>
</feature>